<comment type="caution">
    <text evidence="1">The sequence shown here is derived from an EMBL/GenBank/DDBJ whole genome shotgun (WGS) entry which is preliminary data.</text>
</comment>
<dbReference type="AlphaFoldDB" id="A0A0F9ME08"/>
<name>A0A0F9ME08_9ZZZZ</name>
<reference evidence="1" key="1">
    <citation type="journal article" date="2015" name="Nature">
        <title>Complex archaea that bridge the gap between prokaryotes and eukaryotes.</title>
        <authorList>
            <person name="Spang A."/>
            <person name="Saw J.H."/>
            <person name="Jorgensen S.L."/>
            <person name="Zaremba-Niedzwiedzka K."/>
            <person name="Martijn J."/>
            <person name="Lind A.E."/>
            <person name="van Eijk R."/>
            <person name="Schleper C."/>
            <person name="Guy L."/>
            <person name="Ettema T.J."/>
        </authorList>
    </citation>
    <scope>NUCLEOTIDE SEQUENCE</scope>
</reference>
<accession>A0A0F9ME08</accession>
<evidence type="ECO:0000313" key="1">
    <source>
        <dbReference type="EMBL" id="KKM67402.1"/>
    </source>
</evidence>
<proteinExistence type="predicted"/>
<organism evidence="1">
    <name type="scientific">marine sediment metagenome</name>
    <dbReference type="NCBI Taxonomy" id="412755"/>
    <lineage>
        <taxon>unclassified sequences</taxon>
        <taxon>metagenomes</taxon>
        <taxon>ecological metagenomes</taxon>
    </lineage>
</organism>
<protein>
    <submittedName>
        <fullName evidence="1">Uncharacterized protein</fullName>
    </submittedName>
</protein>
<dbReference type="EMBL" id="LAZR01010355">
    <property type="protein sequence ID" value="KKM67402.1"/>
    <property type="molecule type" value="Genomic_DNA"/>
</dbReference>
<gene>
    <name evidence="1" type="ORF">LCGC14_1471460</name>
</gene>
<sequence>MTTINRSIKGHGYSTRGMNEISPGHYSIPMYRNSDDAELGIFTIEASSPHRAFEIARKKCYDEFSRGW</sequence>